<feature type="transmembrane region" description="Helical" evidence="5">
    <location>
        <begin position="22"/>
        <end position="43"/>
    </location>
</feature>
<dbReference type="GO" id="GO:0016301">
    <property type="term" value="F:kinase activity"/>
    <property type="evidence" value="ECO:0007669"/>
    <property type="project" value="UniProtKB-KW"/>
</dbReference>
<reference evidence="7" key="1">
    <citation type="submission" date="2017-09" db="EMBL/GenBank/DDBJ databases">
        <title>Depth-based differentiation of microbial function through sediment-hosted aquifers and enrichment of novel symbionts in the deep terrestrial subsurface.</title>
        <authorList>
            <person name="Probst A.J."/>
            <person name="Ladd B."/>
            <person name="Jarett J.K."/>
            <person name="Geller-Mcgrath D.E."/>
            <person name="Sieber C.M.K."/>
            <person name="Emerson J.B."/>
            <person name="Anantharaman K."/>
            <person name="Thomas B.C."/>
            <person name="Malmstrom R."/>
            <person name="Stieglmeier M."/>
            <person name="Klingl A."/>
            <person name="Woyke T."/>
            <person name="Ryan C.M."/>
            <person name="Banfield J.F."/>
        </authorList>
    </citation>
    <scope>NUCLEOTIDE SEQUENCE [LARGE SCALE GENOMIC DNA]</scope>
</reference>
<dbReference type="InterPro" id="IPR000829">
    <property type="entry name" value="DAGK"/>
</dbReference>
<dbReference type="Gene3D" id="1.10.3830.10">
    <property type="entry name" value="Diacylglycerol kinase (DAGK) domain"/>
    <property type="match status" value="1"/>
</dbReference>
<feature type="binding site" evidence="3">
    <location>
        <begin position="88"/>
        <end position="89"/>
    </location>
    <ligand>
        <name>ATP</name>
        <dbReference type="ChEBI" id="CHEBI:30616"/>
    </ligand>
</feature>
<keyword evidence="3" id="KW-0067">ATP-binding</keyword>
<dbReference type="GO" id="GO:0016020">
    <property type="term" value="C:membrane"/>
    <property type="evidence" value="ECO:0007669"/>
    <property type="project" value="InterPro"/>
</dbReference>
<dbReference type="GO" id="GO:0046872">
    <property type="term" value="F:metal ion binding"/>
    <property type="evidence" value="ECO:0007669"/>
    <property type="project" value="UniProtKB-KW"/>
</dbReference>
<keyword evidence="4" id="KW-0460">Magnesium</keyword>
<feature type="binding site" evidence="4">
    <location>
        <position position="70"/>
    </location>
    <ligand>
        <name>a divalent metal cation</name>
        <dbReference type="ChEBI" id="CHEBI:60240"/>
    </ligand>
</feature>
<dbReference type="GO" id="GO:0008654">
    <property type="term" value="P:phospholipid biosynthetic process"/>
    <property type="evidence" value="ECO:0007669"/>
    <property type="project" value="InterPro"/>
</dbReference>
<evidence type="ECO:0000313" key="6">
    <source>
        <dbReference type="EMBL" id="PIR87087.1"/>
    </source>
</evidence>
<keyword evidence="5" id="KW-0812">Transmembrane</keyword>
<sequence>MRLLRKVSHPLRGIMATTKRDLSFRLEIFGGFLLVLILGWLWPVSQVELFAILITYGLVLVAELTNTALEAALDKLHPEQHESIRISKDAAAGAVLIAVCLNVTVVALVILARFGVSQ</sequence>
<comment type="cofactor">
    <cofactor evidence="4">
        <name>Mg(2+)</name>
        <dbReference type="ChEBI" id="CHEBI:18420"/>
    </cofactor>
    <text evidence="4">Mn(2+), Zn(2+), Cd(2+) and Co(2+) support activity to lesser extents.</text>
</comment>
<dbReference type="Pfam" id="PF01219">
    <property type="entry name" value="DAGK_prokar"/>
    <property type="match status" value="1"/>
</dbReference>
<dbReference type="CDD" id="cd14265">
    <property type="entry name" value="UDPK_IM_like"/>
    <property type="match status" value="1"/>
</dbReference>
<feature type="binding site" evidence="3">
    <location>
        <begin position="79"/>
        <end position="81"/>
    </location>
    <ligand>
        <name>ATP</name>
        <dbReference type="ChEBI" id="CHEBI:30616"/>
    </ligand>
</feature>
<feature type="binding site" evidence="2">
    <location>
        <position position="63"/>
    </location>
    <ligand>
        <name>substrate</name>
    </ligand>
</feature>
<keyword evidence="5" id="KW-1133">Transmembrane helix</keyword>
<feature type="binding site" evidence="3">
    <location>
        <position position="2"/>
    </location>
    <ligand>
        <name>ATP</name>
        <dbReference type="ChEBI" id="CHEBI:30616"/>
    </ligand>
</feature>
<dbReference type="EMBL" id="PFBD01000020">
    <property type="protein sequence ID" value="PIR87087.1"/>
    <property type="molecule type" value="Genomic_DNA"/>
</dbReference>
<evidence type="ECO:0000313" key="7">
    <source>
        <dbReference type="Proteomes" id="UP000229526"/>
    </source>
</evidence>
<keyword evidence="6" id="KW-0418">Kinase</keyword>
<keyword evidence="3" id="KW-0547">Nucleotide-binding</keyword>
<dbReference type="Proteomes" id="UP000229526">
    <property type="component" value="Unassembled WGS sequence"/>
</dbReference>
<feature type="transmembrane region" description="Helical" evidence="5">
    <location>
        <begin position="49"/>
        <end position="69"/>
    </location>
</feature>
<proteinExistence type="predicted"/>
<evidence type="ECO:0000256" key="2">
    <source>
        <dbReference type="PIRSR" id="PIRSR600829-2"/>
    </source>
</evidence>
<organism evidence="6 7">
    <name type="scientific">Candidatus Harrisonbacteria bacterium CG10_big_fil_rev_8_21_14_0_10_49_15</name>
    <dbReference type="NCBI Taxonomy" id="1974587"/>
    <lineage>
        <taxon>Bacteria</taxon>
        <taxon>Candidatus Harrisoniibacteriota</taxon>
    </lineage>
</organism>
<dbReference type="AlphaFoldDB" id="A0A2H0UL01"/>
<protein>
    <submittedName>
        <fullName evidence="6">Diacylglycerol kinase</fullName>
    </submittedName>
</protein>
<gene>
    <name evidence="6" type="ORF">COU11_02555</name>
</gene>
<name>A0A2H0UL01_9BACT</name>
<feature type="transmembrane region" description="Helical" evidence="5">
    <location>
        <begin position="90"/>
        <end position="112"/>
    </location>
</feature>
<comment type="caution">
    <text evidence="6">The sequence shown here is derived from an EMBL/GenBank/DDBJ whole genome shotgun (WGS) entry which is preliminary data.</text>
</comment>
<accession>A0A2H0UL01</accession>
<dbReference type="GO" id="GO:0005524">
    <property type="term" value="F:ATP binding"/>
    <property type="evidence" value="ECO:0007669"/>
    <property type="project" value="UniProtKB-KW"/>
</dbReference>
<feature type="binding site" evidence="2">
    <location>
        <position position="2"/>
    </location>
    <ligand>
        <name>substrate</name>
    </ligand>
</feature>
<feature type="active site" description="Proton acceptor" evidence="1">
    <location>
        <position position="63"/>
    </location>
</feature>
<dbReference type="PANTHER" id="PTHR34299">
    <property type="entry name" value="DIACYLGLYCEROL KINASE"/>
    <property type="match status" value="1"/>
</dbReference>
<keyword evidence="5" id="KW-0472">Membrane</keyword>
<dbReference type="InterPro" id="IPR033717">
    <property type="entry name" value="UDPK"/>
</dbReference>
<evidence type="ECO:0000256" key="4">
    <source>
        <dbReference type="PIRSR" id="PIRSR600829-4"/>
    </source>
</evidence>
<keyword evidence="6" id="KW-0808">Transferase</keyword>
<keyword evidence="4" id="KW-0479">Metal-binding</keyword>
<evidence type="ECO:0000256" key="1">
    <source>
        <dbReference type="PIRSR" id="PIRSR600829-1"/>
    </source>
</evidence>
<dbReference type="PANTHER" id="PTHR34299:SF1">
    <property type="entry name" value="DIACYLGLYCEROL KINASE"/>
    <property type="match status" value="1"/>
</dbReference>
<evidence type="ECO:0000256" key="3">
    <source>
        <dbReference type="PIRSR" id="PIRSR600829-3"/>
    </source>
</evidence>
<evidence type="ECO:0000256" key="5">
    <source>
        <dbReference type="SAM" id="Phobius"/>
    </source>
</evidence>
<feature type="binding site" evidence="3">
    <location>
        <position position="70"/>
    </location>
    <ligand>
        <name>ATP</name>
        <dbReference type="ChEBI" id="CHEBI:30616"/>
    </ligand>
</feature>